<evidence type="ECO:0000313" key="4">
    <source>
        <dbReference type="EMBL" id="GEC22850.1"/>
    </source>
</evidence>
<sequence>MRARRFLPHWLAEKVPRDHWESDAKFRRRRRVVAATSLAGAGMLGAGLSTKPASPAFYGITLGTAATWVVGGLASGKLHLGWMQYGDNLRRPIVTPVLTGVGAFGVFYAAALVAKRIPVLDRAISSVLQYADQGDDGLVVLTTLANGAAEEVFFRGALYAAVGERRPVVASTGVYMLATVATRNPALVLASGVMGTLFGLQRRSSGGIQAPLLTHLTWSSLMLRYLPPLFRDTDSGASATNSPNAEIRRSTSPSSV</sequence>
<keyword evidence="5" id="KW-1185">Reference proteome</keyword>
<evidence type="ECO:0000256" key="2">
    <source>
        <dbReference type="SAM" id="Phobius"/>
    </source>
</evidence>
<accession>A0A4Y3WXK7</accession>
<dbReference type="GO" id="GO:0004175">
    <property type="term" value="F:endopeptidase activity"/>
    <property type="evidence" value="ECO:0007669"/>
    <property type="project" value="UniProtKB-ARBA"/>
</dbReference>
<feature type="transmembrane region" description="Helical" evidence="2">
    <location>
        <begin position="32"/>
        <end position="50"/>
    </location>
</feature>
<feature type="transmembrane region" description="Helical" evidence="2">
    <location>
        <begin position="56"/>
        <end position="74"/>
    </location>
</feature>
<feature type="transmembrane region" description="Helical" evidence="2">
    <location>
        <begin position="94"/>
        <end position="114"/>
    </location>
</feature>
<evidence type="ECO:0000313" key="5">
    <source>
        <dbReference type="Proteomes" id="UP000320338"/>
    </source>
</evidence>
<keyword evidence="2" id="KW-0812">Transmembrane</keyword>
<dbReference type="RefSeq" id="WP_141282706.1">
    <property type="nucleotide sequence ID" value="NZ_BAAARZ010000043.1"/>
</dbReference>
<name>A0A4Y3WXK7_9PSEU</name>
<comment type="caution">
    <text evidence="4">The sequence shown here is derived from an EMBL/GenBank/DDBJ whole genome shotgun (WGS) entry which is preliminary data.</text>
</comment>
<evidence type="ECO:0000259" key="3">
    <source>
        <dbReference type="Pfam" id="PF02517"/>
    </source>
</evidence>
<reference evidence="4 5" key="1">
    <citation type="submission" date="2019-06" db="EMBL/GenBank/DDBJ databases">
        <title>Whole genome shotgun sequence of Pseudonocardia hydrocarbonoxydans NBRC 14498.</title>
        <authorList>
            <person name="Hosoyama A."/>
            <person name="Uohara A."/>
            <person name="Ohji S."/>
            <person name="Ichikawa N."/>
        </authorList>
    </citation>
    <scope>NUCLEOTIDE SEQUENCE [LARGE SCALE GENOMIC DNA]</scope>
    <source>
        <strain evidence="4 5">NBRC 14498</strain>
    </source>
</reference>
<dbReference type="EMBL" id="BJNG01000060">
    <property type="protein sequence ID" value="GEC22850.1"/>
    <property type="molecule type" value="Genomic_DNA"/>
</dbReference>
<dbReference type="OrthoDB" id="4407663at2"/>
<gene>
    <name evidence="4" type="ORF">PHY01_51330</name>
</gene>
<keyword evidence="2" id="KW-1133">Transmembrane helix</keyword>
<dbReference type="GO" id="GO:0080120">
    <property type="term" value="P:CAAX-box protein maturation"/>
    <property type="evidence" value="ECO:0007669"/>
    <property type="project" value="UniProtKB-ARBA"/>
</dbReference>
<protein>
    <recommendedName>
        <fullName evidence="3">CAAX prenyl protease 2/Lysostaphin resistance protein A-like domain-containing protein</fullName>
    </recommendedName>
</protein>
<organism evidence="4 5">
    <name type="scientific">Pseudonocardia hydrocarbonoxydans</name>
    <dbReference type="NCBI Taxonomy" id="76726"/>
    <lineage>
        <taxon>Bacteria</taxon>
        <taxon>Bacillati</taxon>
        <taxon>Actinomycetota</taxon>
        <taxon>Actinomycetes</taxon>
        <taxon>Pseudonocardiales</taxon>
        <taxon>Pseudonocardiaceae</taxon>
        <taxon>Pseudonocardia</taxon>
    </lineage>
</organism>
<dbReference type="InterPro" id="IPR003675">
    <property type="entry name" value="Rce1/LyrA-like_dom"/>
</dbReference>
<dbReference type="Pfam" id="PF02517">
    <property type="entry name" value="Rce1-like"/>
    <property type="match status" value="1"/>
</dbReference>
<dbReference type="AlphaFoldDB" id="A0A4Y3WXK7"/>
<evidence type="ECO:0000256" key="1">
    <source>
        <dbReference type="SAM" id="MobiDB-lite"/>
    </source>
</evidence>
<feature type="region of interest" description="Disordered" evidence="1">
    <location>
        <begin position="235"/>
        <end position="256"/>
    </location>
</feature>
<keyword evidence="2" id="KW-0472">Membrane</keyword>
<proteinExistence type="predicted"/>
<dbReference type="Proteomes" id="UP000320338">
    <property type="component" value="Unassembled WGS sequence"/>
</dbReference>
<feature type="domain" description="CAAX prenyl protease 2/Lysostaphin resistance protein A-like" evidence="3">
    <location>
        <begin position="139"/>
        <end position="219"/>
    </location>
</feature>